<comment type="caution">
    <text evidence="3">The sequence shown here is derived from an EMBL/GenBank/DDBJ whole genome shotgun (WGS) entry which is preliminary data.</text>
</comment>
<feature type="signal peptide" evidence="2">
    <location>
        <begin position="1"/>
        <end position="25"/>
    </location>
</feature>
<dbReference type="PANTHER" id="PTHR42928">
    <property type="entry name" value="TRICARBOXYLATE-BINDING PROTEIN"/>
    <property type="match status" value="1"/>
</dbReference>
<feature type="chain" id="PRO_5037445361" description="Tripartite-type tricarboxylate transporter receptor subunit TctC" evidence="2">
    <location>
        <begin position="26"/>
        <end position="343"/>
    </location>
</feature>
<dbReference type="PANTHER" id="PTHR42928:SF5">
    <property type="entry name" value="BLR1237 PROTEIN"/>
    <property type="match status" value="1"/>
</dbReference>
<proteinExistence type="inferred from homology"/>
<dbReference type="Proteomes" id="UP000773614">
    <property type="component" value="Unassembled WGS sequence"/>
</dbReference>
<reference evidence="3" key="1">
    <citation type="submission" date="2019-03" db="EMBL/GenBank/DDBJ databases">
        <title>Afifella sp. nov., isolated from activated sludge.</title>
        <authorList>
            <person name="Li Q."/>
            <person name="Liu Y."/>
        </authorList>
    </citation>
    <scope>NUCLEOTIDE SEQUENCE</scope>
    <source>
        <strain evidence="3">L72</strain>
    </source>
</reference>
<dbReference type="OrthoDB" id="7817633at2"/>
<dbReference type="RefSeq" id="WP_161142695.1">
    <property type="nucleotide sequence ID" value="NZ_SPKJ01000158.1"/>
</dbReference>
<protein>
    <recommendedName>
        <fullName evidence="5">Tripartite-type tricarboxylate transporter receptor subunit TctC</fullName>
    </recommendedName>
</protein>
<organism evidence="3 4">
    <name type="scientific">Propylenella binzhouense</name>
    <dbReference type="NCBI Taxonomy" id="2555902"/>
    <lineage>
        <taxon>Bacteria</taxon>
        <taxon>Pseudomonadati</taxon>
        <taxon>Pseudomonadota</taxon>
        <taxon>Alphaproteobacteria</taxon>
        <taxon>Hyphomicrobiales</taxon>
        <taxon>Propylenellaceae</taxon>
        <taxon>Propylenella</taxon>
    </lineage>
</organism>
<evidence type="ECO:0000313" key="3">
    <source>
        <dbReference type="EMBL" id="MYZ50371.1"/>
    </source>
</evidence>
<dbReference type="AlphaFoldDB" id="A0A964T894"/>
<evidence type="ECO:0000313" key="4">
    <source>
        <dbReference type="Proteomes" id="UP000773614"/>
    </source>
</evidence>
<sequence>MSHAKSLLSLAASALLLAGATVAHAQSPEDFYRGKTIDMVIGYAPGGSNDLYARIVSEYMSKYIPGNPTIVPRNMPGAGSLVAANDIYNRAAKDGTVIGLVAATLPLDERLGAQGIMFESAKFNWIGRIATGTNVTMIWHTSPVKTFEDALEKETVLAATGASSTVTIYPTVMNNVLGTKFKLIKGYKGSAEAMLAMERGEAEGHSTSLAALQSSHPDWIKDGKVRLIVQYALNREPSIPDVPTAIEVAKTPEQKQVLRIVMNATEIGKSVLAPPDMPAERVKVLRDAFSKAVQDPEFVAALEKARLDMNPMSGADLQALVEEVGGADPAVIEKVREIYPRTE</sequence>
<dbReference type="InterPro" id="IPR005064">
    <property type="entry name" value="BUG"/>
</dbReference>
<keyword evidence="2" id="KW-0732">Signal</keyword>
<gene>
    <name evidence="3" type="ORF">E4O86_21950</name>
</gene>
<comment type="similarity">
    <text evidence="1">Belongs to the UPF0065 (bug) family.</text>
</comment>
<evidence type="ECO:0000256" key="1">
    <source>
        <dbReference type="ARBA" id="ARBA00006987"/>
    </source>
</evidence>
<evidence type="ECO:0008006" key="5">
    <source>
        <dbReference type="Google" id="ProtNLM"/>
    </source>
</evidence>
<dbReference type="Pfam" id="PF03401">
    <property type="entry name" value="TctC"/>
    <property type="match status" value="1"/>
</dbReference>
<dbReference type="EMBL" id="SPKJ01000158">
    <property type="protein sequence ID" value="MYZ50371.1"/>
    <property type="molecule type" value="Genomic_DNA"/>
</dbReference>
<dbReference type="Gene3D" id="3.40.190.10">
    <property type="entry name" value="Periplasmic binding protein-like II"/>
    <property type="match status" value="1"/>
</dbReference>
<evidence type="ECO:0000256" key="2">
    <source>
        <dbReference type="SAM" id="SignalP"/>
    </source>
</evidence>
<keyword evidence="4" id="KW-1185">Reference proteome</keyword>
<accession>A0A964T894</accession>
<dbReference type="InterPro" id="IPR042100">
    <property type="entry name" value="Bug_dom1"/>
</dbReference>
<name>A0A964T894_9HYPH</name>
<dbReference type="Gene3D" id="3.40.190.150">
    <property type="entry name" value="Bordetella uptake gene, domain 1"/>
    <property type="match status" value="1"/>
</dbReference>